<dbReference type="InterPro" id="IPR012611">
    <property type="entry name" value="SASP_SspK"/>
</dbReference>
<dbReference type="Pfam" id="PF08176">
    <property type="entry name" value="SspK"/>
    <property type="match status" value="1"/>
</dbReference>
<comment type="caution">
    <text evidence="3">The sequence shown here is derived from an EMBL/GenBank/DDBJ whole genome shotgun (WGS) entry which is preliminary data.</text>
</comment>
<dbReference type="Proteomes" id="UP000682134">
    <property type="component" value="Unassembled WGS sequence"/>
</dbReference>
<evidence type="ECO:0000256" key="2">
    <source>
        <dbReference type="SAM" id="MobiDB-lite"/>
    </source>
</evidence>
<sequence length="52" mass="5941">MTKNSEHFSKQKHDSKIDGAPRARARNAPSRPDGTINTRPQQRMNNKNPLNQ</sequence>
<accession>A0A940SKK8</accession>
<evidence type="ECO:0000256" key="1">
    <source>
        <dbReference type="ARBA" id="ARBA00022969"/>
    </source>
</evidence>
<dbReference type="GO" id="GO:0030436">
    <property type="term" value="P:asexual sporulation"/>
    <property type="evidence" value="ECO:0007669"/>
    <property type="project" value="InterPro"/>
</dbReference>
<dbReference type="GO" id="GO:0042601">
    <property type="term" value="C:endospore-forming forespore"/>
    <property type="evidence" value="ECO:0007669"/>
    <property type="project" value="InterPro"/>
</dbReference>
<organism evidence="3 4">
    <name type="scientific">Gottfriedia endophytica</name>
    <dbReference type="NCBI Taxonomy" id="2820819"/>
    <lineage>
        <taxon>Bacteria</taxon>
        <taxon>Bacillati</taxon>
        <taxon>Bacillota</taxon>
        <taxon>Bacilli</taxon>
        <taxon>Bacillales</taxon>
        <taxon>Bacillaceae</taxon>
        <taxon>Gottfriedia</taxon>
    </lineage>
</organism>
<reference evidence="3" key="1">
    <citation type="submission" date="2021-04" db="EMBL/GenBank/DDBJ databases">
        <title>Genome seq and assembly of Bacillus sp.</title>
        <authorList>
            <person name="Chhetri G."/>
        </authorList>
    </citation>
    <scope>NUCLEOTIDE SEQUENCE</scope>
    <source>
        <strain evidence="3">RG28</strain>
    </source>
</reference>
<dbReference type="AlphaFoldDB" id="A0A940SKK8"/>
<evidence type="ECO:0000313" key="4">
    <source>
        <dbReference type="Proteomes" id="UP000682134"/>
    </source>
</evidence>
<feature type="region of interest" description="Disordered" evidence="2">
    <location>
        <begin position="1"/>
        <end position="52"/>
    </location>
</feature>
<proteinExistence type="predicted"/>
<evidence type="ECO:0000313" key="3">
    <source>
        <dbReference type="EMBL" id="MBP0727190.1"/>
    </source>
</evidence>
<name>A0A940SKK8_9BACI</name>
<gene>
    <name evidence="3" type="primary">sspK</name>
    <name evidence="3" type="ORF">J5Y03_18740</name>
</gene>
<protein>
    <submittedName>
        <fullName evidence="3">Small, acid-soluble spore protein K</fullName>
    </submittedName>
</protein>
<dbReference type="EMBL" id="JAGIYQ010000020">
    <property type="protein sequence ID" value="MBP0727190.1"/>
    <property type="molecule type" value="Genomic_DNA"/>
</dbReference>
<keyword evidence="4" id="KW-1185">Reference proteome</keyword>
<feature type="compositionally biased region" description="Low complexity" evidence="2">
    <location>
        <begin position="22"/>
        <end position="32"/>
    </location>
</feature>
<keyword evidence="1" id="KW-0749">Sporulation</keyword>
<feature type="compositionally biased region" description="Basic and acidic residues" evidence="2">
    <location>
        <begin position="1"/>
        <end position="21"/>
    </location>
</feature>
<feature type="compositionally biased region" description="Polar residues" evidence="2">
    <location>
        <begin position="35"/>
        <end position="52"/>
    </location>
</feature>
<dbReference type="GO" id="GO:0030435">
    <property type="term" value="P:sporulation resulting in formation of a cellular spore"/>
    <property type="evidence" value="ECO:0007669"/>
    <property type="project" value="UniProtKB-KW"/>
</dbReference>
<dbReference type="RefSeq" id="WP_209407527.1">
    <property type="nucleotide sequence ID" value="NZ_JAGIYQ010000020.1"/>
</dbReference>